<dbReference type="AlphaFoldDB" id="A0AAF0D186"/>
<dbReference type="Pfam" id="PF06626">
    <property type="entry name" value="DUF1152"/>
    <property type="match status" value="1"/>
</dbReference>
<reference evidence="1" key="1">
    <citation type="journal article" date="2017" name="Nature">
        <title>Asgard archaea illuminate the origin of eukaryotic cellular complexity.</title>
        <authorList>
            <person name="Zaremba-Niedzwiedzka K."/>
            <person name="Caceres E.F."/>
            <person name="Saw J.H."/>
            <person name="Backstrom D."/>
            <person name="Juzokaite L."/>
            <person name="Vancaester E."/>
            <person name="Seitz K.W."/>
            <person name="Anantharaman K."/>
            <person name="Starnawski P."/>
            <person name="Kjeldsen K.U."/>
            <person name="Scott M.B."/>
            <person name="Nunoura T."/>
            <person name="Banfield J.F."/>
            <person name="Schramm A."/>
            <person name="Baker B.J."/>
            <person name="Spang A."/>
            <person name="Ettema T.J.G."/>
        </authorList>
    </citation>
    <scope>NUCLEOTIDE SEQUENCE</scope>
    <source>
        <strain evidence="1">LCB_4</strain>
    </source>
</reference>
<dbReference type="KEGG" id="oyw:OdinLCB4_004635"/>
<gene>
    <name evidence="1" type="ORF">OdinLCB4_004635</name>
</gene>
<dbReference type="InterPro" id="IPR010581">
    <property type="entry name" value="DUF1152"/>
</dbReference>
<name>A0AAF0D186_ODILC</name>
<proteinExistence type="predicted"/>
<reference evidence="1" key="2">
    <citation type="journal article" date="2022" name="Nat. Microbiol.">
        <title>A closed Candidatus Odinarchaeum chromosome exposes Asgard archaeal viruses.</title>
        <authorList>
            <person name="Tamarit D."/>
            <person name="Caceres E.F."/>
            <person name="Krupovic M."/>
            <person name="Nijland R."/>
            <person name="Eme L."/>
            <person name="Robinson N.P."/>
            <person name="Ettema T.J.G."/>
        </authorList>
    </citation>
    <scope>NUCLEOTIDE SEQUENCE</scope>
    <source>
        <strain evidence="1">LCB_4</strain>
    </source>
</reference>
<evidence type="ECO:0000313" key="2">
    <source>
        <dbReference type="Proteomes" id="UP000186851"/>
    </source>
</evidence>
<dbReference type="EMBL" id="CP091871">
    <property type="protein sequence ID" value="WEU39770.1"/>
    <property type="molecule type" value="Genomic_DNA"/>
</dbReference>
<protein>
    <submittedName>
        <fullName evidence="1">DUF1152 domain-containing protein</fullName>
    </submittedName>
</protein>
<organism evidence="1 2">
    <name type="scientific">Odinarchaeota yellowstonii (strain LCB_4)</name>
    <dbReference type="NCBI Taxonomy" id="1841599"/>
    <lineage>
        <taxon>Archaea</taxon>
        <taxon>Promethearchaeati</taxon>
        <taxon>Candidatus Odinarchaeota</taxon>
        <taxon>Candidatus Odinarchaeia</taxon>
        <taxon>Candidatus Odinarchaeales</taxon>
        <taxon>Candidatus Odinarchaeaceae</taxon>
        <taxon>Candidatus Odinarchaeum</taxon>
    </lineage>
</organism>
<sequence length="311" mass="34046">MVAEEFNLHIKNVKKALVLGIGGGGDILGALPTRNYLKNMSIECRMGCVAYERSQYDSKPGPRSLNEIENVIKVNDTVALASDATKTSYGLEFQASGMSRFLGENTVLIDITRGVEGVRVGLEDFCRKFSVNLVVGVDVGGDVIASGYEKGLRSPLTDAIMLAALKKLSVNTIIGVFGVCCDGELKLHEISDRLAKIYSEGGFIGAIPLSFNDIEIMREAVKYVKTEASRLPILIAEGRTGETSIRGGSRIAELTFFSIFTYYLKTDTVYKNNMMAQKISNSKSFLEAYEILEKIGVTTEYGLQLKRKGLF</sequence>
<accession>A0AAF0D186</accession>
<dbReference type="Proteomes" id="UP000186851">
    <property type="component" value="Chromosome"/>
</dbReference>
<evidence type="ECO:0000313" key="1">
    <source>
        <dbReference type="EMBL" id="WEU39770.1"/>
    </source>
</evidence>